<evidence type="ECO:0000256" key="1">
    <source>
        <dbReference type="SAM" id="Phobius"/>
    </source>
</evidence>
<feature type="transmembrane region" description="Helical" evidence="1">
    <location>
        <begin position="149"/>
        <end position="171"/>
    </location>
</feature>
<gene>
    <name evidence="2" type="ORF">AsFPU1_0171</name>
</gene>
<evidence type="ECO:0000313" key="2">
    <source>
        <dbReference type="EMBL" id="GBF78781.1"/>
    </source>
</evidence>
<evidence type="ECO:0000313" key="3">
    <source>
        <dbReference type="Proteomes" id="UP000287247"/>
    </source>
</evidence>
<dbReference type="Proteomes" id="UP000287247">
    <property type="component" value="Unassembled WGS sequence"/>
</dbReference>
<accession>A0A401IC30</accession>
<dbReference type="AlphaFoldDB" id="A0A401IC30"/>
<comment type="caution">
    <text evidence="2">The sequence shown here is derived from an EMBL/GenBank/DDBJ whole genome shotgun (WGS) entry which is preliminary data.</text>
</comment>
<dbReference type="EMBL" id="BDQK01000001">
    <property type="protein sequence ID" value="GBF78781.1"/>
    <property type="molecule type" value="Genomic_DNA"/>
</dbReference>
<organism evidence="2 3">
    <name type="scientific">Aphanothece sacrum FPU1</name>
    <dbReference type="NCBI Taxonomy" id="1920663"/>
    <lineage>
        <taxon>Bacteria</taxon>
        <taxon>Bacillati</taxon>
        <taxon>Cyanobacteriota</taxon>
        <taxon>Cyanophyceae</taxon>
        <taxon>Oscillatoriophycideae</taxon>
        <taxon>Chroococcales</taxon>
        <taxon>Aphanothecaceae</taxon>
        <taxon>Aphanothece</taxon>
    </lineage>
</organism>
<keyword evidence="1" id="KW-0472">Membrane</keyword>
<keyword evidence="1" id="KW-0812">Transmembrane</keyword>
<proteinExistence type="predicted"/>
<keyword evidence="3" id="KW-1185">Reference proteome</keyword>
<reference evidence="3" key="1">
    <citation type="submission" date="2017-05" db="EMBL/GenBank/DDBJ databases">
        <title>Physiological properties and genetic analysis related to exopolysaccharide production of fresh-water unicellular cyanobacterium Aphanothece sacrum, Suizenji Nori, that has been cultured as a food source in Japan.</title>
        <authorList>
            <person name="Kanesaki Y."/>
            <person name="Yoshikawa S."/>
            <person name="Ohki K."/>
        </authorList>
    </citation>
    <scope>NUCLEOTIDE SEQUENCE [LARGE SCALE GENOMIC DNA]</scope>
    <source>
        <strain evidence="3">FPU1</strain>
    </source>
</reference>
<dbReference type="RefSeq" id="WP_124969767.1">
    <property type="nucleotide sequence ID" value="NZ_BDQK01000001.1"/>
</dbReference>
<keyword evidence="1" id="KW-1133">Transmembrane helix</keyword>
<protein>
    <submittedName>
        <fullName evidence="2">Methyl-accepting chemotaxis protein</fullName>
    </submittedName>
</protein>
<sequence>MITNFFRFRRGKPNNSLLFSGLFLLLSILFLFGFGSAKLSCSRVNVNHLNCLHTKSVALGFVKEQEASLFSLKKAKVDEIIIPYLDADTDGTVIRRELSKYGVLLIDNENIVFNNYINNREQQQQVVNKINDFLNNPSDSSLLVEDRNYLLDFMILSFLTISIILLFKGILTSF</sequence>
<name>A0A401IC30_APHSA</name>